<dbReference type="Gene3D" id="3.30.450.20">
    <property type="entry name" value="PAS domain"/>
    <property type="match status" value="1"/>
</dbReference>
<dbReference type="InterPro" id="IPR000014">
    <property type="entry name" value="PAS"/>
</dbReference>
<dbReference type="OrthoDB" id="8127at2157"/>
<evidence type="ECO:0000256" key="3">
    <source>
        <dbReference type="ARBA" id="ARBA00022553"/>
    </source>
</evidence>
<dbReference type="CDD" id="cd00075">
    <property type="entry name" value="HATPase"/>
    <property type="match status" value="1"/>
</dbReference>
<dbReference type="Pfam" id="PF16927">
    <property type="entry name" value="HisKA_7TM"/>
    <property type="match status" value="1"/>
</dbReference>
<reference evidence="10 11" key="1">
    <citation type="submission" date="2020-07" db="EMBL/GenBank/DDBJ databases">
        <title>Natrinema (YPL30) sp. nov. and Haloterrigena xxxxxx (YPL8) sp. nov., isolated from a salt mine.</title>
        <authorList>
            <person name="Cui H."/>
        </authorList>
    </citation>
    <scope>NUCLEOTIDE SEQUENCE [LARGE SCALE GENOMIC DNA]</scope>
    <source>
        <strain evidence="10 11">YPL13</strain>
    </source>
</reference>
<feature type="compositionally biased region" description="Polar residues" evidence="7">
    <location>
        <begin position="561"/>
        <end position="570"/>
    </location>
</feature>
<dbReference type="SMART" id="SM00387">
    <property type="entry name" value="HATPase_c"/>
    <property type="match status" value="1"/>
</dbReference>
<dbReference type="Proteomes" id="UP000510869">
    <property type="component" value="Chromosome"/>
</dbReference>
<dbReference type="CDD" id="cd00082">
    <property type="entry name" value="HisKA"/>
    <property type="match status" value="1"/>
</dbReference>
<evidence type="ECO:0000256" key="4">
    <source>
        <dbReference type="ARBA" id="ARBA00022679"/>
    </source>
</evidence>
<dbReference type="SUPFAM" id="SSF55874">
    <property type="entry name" value="ATPase domain of HSP90 chaperone/DNA topoisomerase II/histidine kinase"/>
    <property type="match status" value="1"/>
</dbReference>
<dbReference type="InterPro" id="IPR013656">
    <property type="entry name" value="PAS_4"/>
</dbReference>
<dbReference type="InterPro" id="IPR005467">
    <property type="entry name" value="His_kinase_dom"/>
</dbReference>
<dbReference type="InterPro" id="IPR003594">
    <property type="entry name" value="HATPase_dom"/>
</dbReference>
<evidence type="ECO:0000256" key="2">
    <source>
        <dbReference type="ARBA" id="ARBA00012438"/>
    </source>
</evidence>
<evidence type="ECO:0000256" key="8">
    <source>
        <dbReference type="SAM" id="Phobius"/>
    </source>
</evidence>
<name>A0A7D6CPD7_9EURY</name>
<keyword evidence="4" id="KW-0808">Transferase</keyword>
<protein>
    <recommendedName>
        <fullName evidence="2">histidine kinase</fullName>
        <ecNumber evidence="2">2.7.13.3</ecNumber>
    </recommendedName>
</protein>
<feature type="compositionally biased region" description="Basic and acidic residues" evidence="7">
    <location>
        <begin position="580"/>
        <end position="589"/>
    </location>
</feature>
<dbReference type="InterPro" id="IPR035965">
    <property type="entry name" value="PAS-like_dom_sf"/>
</dbReference>
<keyword evidence="3" id="KW-0597">Phosphoprotein</keyword>
<sequence>MLYLAHLAGLVLTALISITAAWWVRKQTHDRAGTVMIALLSAHALQATFATFQLLSSTPATQAFWYQLWYFIGLVNPVIWLLLAVYYTGREYWLTKPVWALLLASPIVPGALWLANPDGLMVSGFVPVMEPFHYVVPELTAASTWSATIINLYTIFGFGLFLQMFLFTERSTRWQAAAVVVGMLVIFVSSALTYASFVPAPGFPYGLFGGGVYGIVVALGLFRTRMFAVAPLARDAIFKSLEDAIMVVDARRTIVDFNDQAAELFPDLDEHVGCTLEDVYPALVVPEDEPTADGGGAEAIVERIEGTLDSPFAGTVRVSIEGETRTLRISASAISSGGEPRGYALIMRDISELETYATELERKTDQLEQFASVLSHDLRNPVSVALGYAQQAQATGDVEHVTDVLVALERIEDTIGNLLMLSREGESIDDPEVVSLRDVVADAWATSDTGDAALENEVGDDLVRADPSRLKTMFENLFRNAADHGGETVWVGPLEPGFYVADDGPGIPEAERERVFEYGYSGDGGTGLGLAIVSSIADAHGWSLSIGEGEAGGARFDLRRWSSSRPTNASPARDQPLFRTAERRWVEND</sequence>
<evidence type="ECO:0000313" key="10">
    <source>
        <dbReference type="EMBL" id="QLK25734.1"/>
    </source>
</evidence>
<dbReference type="PRINTS" id="PR00344">
    <property type="entry name" value="BCTRLSENSOR"/>
</dbReference>
<feature type="transmembrane region" description="Helical" evidence="8">
    <location>
        <begin position="6"/>
        <end position="24"/>
    </location>
</feature>
<dbReference type="Gene3D" id="3.30.565.10">
    <property type="entry name" value="Histidine kinase-like ATPase, C-terminal domain"/>
    <property type="match status" value="1"/>
</dbReference>
<feature type="transmembrane region" description="Helical" evidence="8">
    <location>
        <begin position="98"/>
        <end position="115"/>
    </location>
</feature>
<dbReference type="InterPro" id="IPR036097">
    <property type="entry name" value="HisK_dim/P_sf"/>
</dbReference>
<feature type="transmembrane region" description="Helical" evidence="8">
    <location>
        <begin position="36"/>
        <end position="56"/>
    </location>
</feature>
<evidence type="ECO:0000256" key="7">
    <source>
        <dbReference type="SAM" id="MobiDB-lite"/>
    </source>
</evidence>
<dbReference type="SUPFAM" id="SSF55785">
    <property type="entry name" value="PYP-like sensor domain (PAS domain)"/>
    <property type="match status" value="1"/>
</dbReference>
<dbReference type="GO" id="GO:0000155">
    <property type="term" value="F:phosphorelay sensor kinase activity"/>
    <property type="evidence" value="ECO:0007669"/>
    <property type="project" value="InterPro"/>
</dbReference>
<dbReference type="GeneID" id="56144917"/>
<dbReference type="CDD" id="cd00130">
    <property type="entry name" value="PAS"/>
    <property type="match status" value="1"/>
</dbReference>
<evidence type="ECO:0000256" key="6">
    <source>
        <dbReference type="ARBA" id="ARBA00023012"/>
    </source>
</evidence>
<comment type="catalytic activity">
    <reaction evidence="1">
        <text>ATP + protein L-histidine = ADP + protein N-phospho-L-histidine.</text>
        <dbReference type="EC" id="2.7.13.3"/>
    </reaction>
</comment>
<dbReference type="InterPro" id="IPR004358">
    <property type="entry name" value="Sig_transdc_His_kin-like_C"/>
</dbReference>
<dbReference type="SUPFAM" id="SSF47384">
    <property type="entry name" value="Homodimeric domain of signal transducing histidine kinase"/>
    <property type="match status" value="1"/>
</dbReference>
<keyword evidence="5" id="KW-0418">Kinase</keyword>
<dbReference type="AlphaFoldDB" id="A0A7D6CPD7"/>
<keyword evidence="11" id="KW-1185">Reference proteome</keyword>
<dbReference type="EC" id="2.7.13.3" evidence="2"/>
<evidence type="ECO:0000256" key="1">
    <source>
        <dbReference type="ARBA" id="ARBA00000085"/>
    </source>
</evidence>
<gene>
    <name evidence="10" type="ORF">HYG81_16890</name>
</gene>
<evidence type="ECO:0000259" key="9">
    <source>
        <dbReference type="PROSITE" id="PS50109"/>
    </source>
</evidence>
<keyword evidence="6" id="KW-0902">Two-component regulatory system</keyword>
<dbReference type="RefSeq" id="WP_180840918.1">
    <property type="nucleotide sequence ID" value="NZ_CP059154.1"/>
</dbReference>
<feature type="domain" description="Histidine kinase" evidence="9">
    <location>
        <begin position="373"/>
        <end position="564"/>
    </location>
</feature>
<keyword evidence="8" id="KW-0812">Transmembrane</keyword>
<dbReference type="InterPro" id="IPR003661">
    <property type="entry name" value="HisK_dim/P_dom"/>
</dbReference>
<evidence type="ECO:0000313" key="11">
    <source>
        <dbReference type="Proteomes" id="UP000510869"/>
    </source>
</evidence>
<dbReference type="InterPro" id="IPR031621">
    <property type="entry name" value="HisKA_7TM"/>
</dbReference>
<dbReference type="Pfam" id="PF02518">
    <property type="entry name" value="HATPase_c"/>
    <property type="match status" value="1"/>
</dbReference>
<dbReference type="Pfam" id="PF00512">
    <property type="entry name" value="HisKA"/>
    <property type="match status" value="1"/>
</dbReference>
<dbReference type="Gene3D" id="1.10.287.130">
    <property type="match status" value="1"/>
</dbReference>
<feature type="transmembrane region" description="Helical" evidence="8">
    <location>
        <begin position="68"/>
        <end position="86"/>
    </location>
</feature>
<dbReference type="KEGG" id="nay:HYG81_16890"/>
<keyword evidence="8" id="KW-1133">Transmembrane helix</keyword>
<keyword evidence="8" id="KW-0472">Membrane</keyword>
<dbReference type="EMBL" id="CP059154">
    <property type="protein sequence ID" value="QLK25734.1"/>
    <property type="molecule type" value="Genomic_DNA"/>
</dbReference>
<dbReference type="Pfam" id="PF08448">
    <property type="entry name" value="PAS_4"/>
    <property type="match status" value="1"/>
</dbReference>
<dbReference type="PROSITE" id="PS50109">
    <property type="entry name" value="HIS_KIN"/>
    <property type="match status" value="1"/>
</dbReference>
<dbReference type="InterPro" id="IPR036890">
    <property type="entry name" value="HATPase_C_sf"/>
</dbReference>
<dbReference type="PANTHER" id="PTHR43711:SF1">
    <property type="entry name" value="HISTIDINE KINASE 1"/>
    <property type="match status" value="1"/>
</dbReference>
<dbReference type="PANTHER" id="PTHR43711">
    <property type="entry name" value="TWO-COMPONENT HISTIDINE KINASE"/>
    <property type="match status" value="1"/>
</dbReference>
<dbReference type="SMART" id="SM00388">
    <property type="entry name" value="HisKA"/>
    <property type="match status" value="1"/>
</dbReference>
<evidence type="ECO:0000256" key="5">
    <source>
        <dbReference type="ARBA" id="ARBA00022777"/>
    </source>
</evidence>
<organism evidence="10 11">
    <name type="scientific">Natrinema zhouii</name>
    <dbReference type="NCBI Taxonomy" id="1710539"/>
    <lineage>
        <taxon>Archaea</taxon>
        <taxon>Methanobacteriati</taxon>
        <taxon>Methanobacteriota</taxon>
        <taxon>Stenosarchaea group</taxon>
        <taxon>Halobacteria</taxon>
        <taxon>Halobacteriales</taxon>
        <taxon>Natrialbaceae</taxon>
        <taxon>Natrinema</taxon>
    </lineage>
</organism>
<proteinExistence type="predicted"/>
<feature type="transmembrane region" description="Helical" evidence="8">
    <location>
        <begin position="174"/>
        <end position="197"/>
    </location>
</feature>
<accession>A0A7D6CPD7</accession>
<feature type="region of interest" description="Disordered" evidence="7">
    <location>
        <begin position="561"/>
        <end position="589"/>
    </location>
</feature>
<dbReference type="InterPro" id="IPR050736">
    <property type="entry name" value="Sensor_HK_Regulatory"/>
</dbReference>
<feature type="transmembrane region" description="Helical" evidence="8">
    <location>
        <begin position="203"/>
        <end position="222"/>
    </location>
</feature>
<feature type="transmembrane region" description="Helical" evidence="8">
    <location>
        <begin position="145"/>
        <end position="167"/>
    </location>
</feature>